<feature type="region of interest" description="Disordered" evidence="1">
    <location>
        <begin position="120"/>
        <end position="147"/>
    </location>
</feature>
<dbReference type="RefSeq" id="WP_197002486.1">
    <property type="nucleotide sequence ID" value="NZ_BONS01000003.1"/>
</dbReference>
<keyword evidence="3" id="KW-1185">Reference proteome</keyword>
<protein>
    <submittedName>
        <fullName evidence="2">Uncharacterized protein</fullName>
    </submittedName>
</protein>
<name>A0A8J7GP92_9ACTN</name>
<organism evidence="2 3">
    <name type="scientific">Longispora fulva</name>
    <dbReference type="NCBI Taxonomy" id="619741"/>
    <lineage>
        <taxon>Bacteria</taxon>
        <taxon>Bacillati</taxon>
        <taxon>Actinomycetota</taxon>
        <taxon>Actinomycetes</taxon>
        <taxon>Micromonosporales</taxon>
        <taxon>Micromonosporaceae</taxon>
        <taxon>Longispora</taxon>
    </lineage>
</organism>
<dbReference type="AlphaFoldDB" id="A0A8J7GP92"/>
<evidence type="ECO:0000256" key="1">
    <source>
        <dbReference type="SAM" id="MobiDB-lite"/>
    </source>
</evidence>
<feature type="compositionally biased region" description="Polar residues" evidence="1">
    <location>
        <begin position="127"/>
        <end position="139"/>
    </location>
</feature>
<comment type="caution">
    <text evidence="2">The sequence shown here is derived from an EMBL/GenBank/DDBJ whole genome shotgun (WGS) entry which is preliminary data.</text>
</comment>
<proteinExistence type="predicted"/>
<accession>A0A8J7GP92</accession>
<gene>
    <name evidence="2" type="ORF">IW245_001567</name>
</gene>
<feature type="compositionally biased region" description="Basic and acidic residues" evidence="1">
    <location>
        <begin position="1"/>
        <end position="54"/>
    </location>
</feature>
<dbReference type="EMBL" id="JADOUF010000001">
    <property type="protein sequence ID" value="MBG6135373.1"/>
    <property type="molecule type" value="Genomic_DNA"/>
</dbReference>
<evidence type="ECO:0000313" key="3">
    <source>
        <dbReference type="Proteomes" id="UP000622552"/>
    </source>
</evidence>
<dbReference type="Proteomes" id="UP000622552">
    <property type="component" value="Unassembled WGS sequence"/>
</dbReference>
<reference evidence="2" key="1">
    <citation type="submission" date="2020-11" db="EMBL/GenBank/DDBJ databases">
        <title>Sequencing the genomes of 1000 actinobacteria strains.</title>
        <authorList>
            <person name="Klenk H.-P."/>
        </authorList>
    </citation>
    <scope>NUCLEOTIDE SEQUENCE</scope>
    <source>
        <strain evidence="2">DSM 45356</strain>
    </source>
</reference>
<sequence>MEHEEWPDGGEHGPDGYEHAYEPHLDGTWDAHDDPHAHHEEPDTTDLGAHHDLTDEVPYGDDDGGPSDVFPPALDFETPEPVDGFPWTDPTSLGGTGGYEPAMETPPVSELLAYDGVDATDADPWTTLENSEDPATSSLARWWRPDN</sequence>
<evidence type="ECO:0000313" key="2">
    <source>
        <dbReference type="EMBL" id="MBG6135373.1"/>
    </source>
</evidence>
<feature type="region of interest" description="Disordered" evidence="1">
    <location>
        <begin position="1"/>
        <end position="104"/>
    </location>
</feature>